<evidence type="ECO:0000256" key="6">
    <source>
        <dbReference type="ARBA" id="ARBA00023001"/>
    </source>
</evidence>
<evidence type="ECO:0000256" key="11">
    <source>
        <dbReference type="ARBA" id="ARBA00023180"/>
    </source>
</evidence>
<comment type="similarity">
    <text evidence="14">Belongs to the polysaccharide monooxygenase AA9 family.</text>
</comment>
<evidence type="ECO:0000256" key="16">
    <source>
        <dbReference type="RuleBase" id="RU368122"/>
    </source>
</evidence>
<keyword evidence="3 16" id="KW-0964">Secreted</keyword>
<dbReference type="InterPro" id="IPR035971">
    <property type="entry name" value="CBD_sf"/>
</dbReference>
<dbReference type="PANTHER" id="PTHR33353:SF18">
    <property type="entry name" value="ENDOGLUCANASE II"/>
    <property type="match status" value="1"/>
</dbReference>
<evidence type="ECO:0000256" key="8">
    <source>
        <dbReference type="ARBA" id="ARBA00023008"/>
    </source>
</evidence>
<dbReference type="OrthoDB" id="5558646at2759"/>
<proteinExistence type="inferred from homology"/>
<keyword evidence="8" id="KW-0186">Copper</keyword>
<dbReference type="GO" id="GO:0008810">
    <property type="term" value="F:cellulase activity"/>
    <property type="evidence" value="ECO:0007669"/>
    <property type="project" value="UniProtKB-UniRule"/>
</dbReference>
<dbReference type="Gene3D" id="2.70.50.70">
    <property type="match status" value="1"/>
</dbReference>
<dbReference type="InterPro" id="IPR000254">
    <property type="entry name" value="CBD"/>
</dbReference>
<evidence type="ECO:0000256" key="13">
    <source>
        <dbReference type="ARBA" id="ARBA00023326"/>
    </source>
</evidence>
<keyword evidence="7" id="KW-0560">Oxidoreductase</keyword>
<dbReference type="PANTHER" id="PTHR33353">
    <property type="entry name" value="PUTATIVE (AFU_ORTHOLOGUE AFUA_1G12560)-RELATED"/>
    <property type="match status" value="1"/>
</dbReference>
<comment type="function">
    <text evidence="16">Lytic polysaccharide monooxygenase (LMPO) that depolymerizes crystalline and amorphous polysaccharides via the oxidation of scissile alpha- or beta-(1-4)-glycosidic bonds, yielding C1 and/or C4 oxidation products. Catalysis by LPMOs requires the reduction of the active-site copper from Cu(II) to Cu(I) by a reducing agent and H(2)O(2) or O(2) as a cosubstrate.</text>
</comment>
<evidence type="ECO:0000256" key="3">
    <source>
        <dbReference type="ARBA" id="ARBA00022525"/>
    </source>
</evidence>
<evidence type="ECO:0000256" key="5">
    <source>
        <dbReference type="ARBA" id="ARBA00022729"/>
    </source>
</evidence>
<keyword evidence="10 16" id="KW-1015">Disulfide bond</keyword>
<dbReference type="EMBL" id="FJOG01000007">
    <property type="protein sequence ID" value="CZR55830.1"/>
    <property type="molecule type" value="Genomic_DNA"/>
</dbReference>
<dbReference type="SUPFAM" id="SSF57180">
    <property type="entry name" value="Cellulose-binding domain"/>
    <property type="match status" value="1"/>
</dbReference>
<evidence type="ECO:0000256" key="2">
    <source>
        <dbReference type="ARBA" id="ARBA00004613"/>
    </source>
</evidence>
<comment type="domain">
    <text evidence="16">Has a modular structure: an endo-beta-1,4-glucanase catalytic module at the N-terminus, a linker rich in serines and threonines, and a C-terminal carbohydrate-binding module (CBM).</text>
</comment>
<dbReference type="InterPro" id="IPR005103">
    <property type="entry name" value="AA9_LPMO"/>
</dbReference>
<keyword evidence="4" id="KW-0479">Metal-binding</keyword>
<keyword evidence="6 16" id="KW-0136">Cellulose degradation</keyword>
<keyword evidence="9" id="KW-0503">Monooxygenase</keyword>
<organism evidence="19 20">
    <name type="scientific">Phialocephala subalpina</name>
    <dbReference type="NCBI Taxonomy" id="576137"/>
    <lineage>
        <taxon>Eukaryota</taxon>
        <taxon>Fungi</taxon>
        <taxon>Dikarya</taxon>
        <taxon>Ascomycota</taxon>
        <taxon>Pezizomycotina</taxon>
        <taxon>Leotiomycetes</taxon>
        <taxon>Helotiales</taxon>
        <taxon>Mollisiaceae</taxon>
        <taxon>Phialocephala</taxon>
        <taxon>Phialocephala fortinii species complex</taxon>
    </lineage>
</organism>
<dbReference type="SMART" id="SM00236">
    <property type="entry name" value="fCBD"/>
    <property type="match status" value="1"/>
</dbReference>
<dbReference type="PROSITE" id="PS51164">
    <property type="entry name" value="CBM1_2"/>
    <property type="match status" value="1"/>
</dbReference>
<dbReference type="EC" id="1.14.99.56" evidence="16"/>
<feature type="chain" id="PRO_5012001621" description="AA9 family lytic polysaccharide monooxygenase" evidence="17">
    <location>
        <begin position="19"/>
        <end position="319"/>
    </location>
</feature>
<keyword evidence="5 17" id="KW-0732">Signal</keyword>
<accession>A0A1L7WSS6</accession>
<dbReference type="Proteomes" id="UP000184330">
    <property type="component" value="Unassembled WGS sequence"/>
</dbReference>
<dbReference type="GO" id="GO:0030245">
    <property type="term" value="P:cellulose catabolic process"/>
    <property type="evidence" value="ECO:0007669"/>
    <property type="project" value="UniProtKB-UniRule"/>
</dbReference>
<comment type="catalytic activity">
    <reaction evidence="15 16">
        <text>[(1-&gt;4)-beta-D-glucosyl]n+m + reduced acceptor + O2 = 4-dehydro-beta-D-glucosyl-[(1-&gt;4)-beta-D-glucosyl]n-1 + [(1-&gt;4)-beta-D-glucosyl]m + acceptor + H2O.</text>
        <dbReference type="EC" id="1.14.99.56"/>
    </reaction>
</comment>
<evidence type="ECO:0000256" key="15">
    <source>
        <dbReference type="ARBA" id="ARBA00045077"/>
    </source>
</evidence>
<feature type="domain" description="CBM1" evidence="18">
    <location>
        <begin position="283"/>
        <end position="318"/>
    </location>
</feature>
<keyword evidence="11" id="KW-0325">Glycoprotein</keyword>
<keyword evidence="20" id="KW-1185">Reference proteome</keyword>
<dbReference type="GO" id="GO:0004497">
    <property type="term" value="F:monooxygenase activity"/>
    <property type="evidence" value="ECO:0007669"/>
    <property type="project" value="UniProtKB-KW"/>
</dbReference>
<feature type="signal peptide" evidence="17">
    <location>
        <begin position="1"/>
        <end position="18"/>
    </location>
</feature>
<dbReference type="Pfam" id="PF03443">
    <property type="entry name" value="AA9"/>
    <property type="match status" value="1"/>
</dbReference>
<evidence type="ECO:0000256" key="4">
    <source>
        <dbReference type="ARBA" id="ARBA00022723"/>
    </source>
</evidence>
<evidence type="ECO:0000256" key="10">
    <source>
        <dbReference type="ARBA" id="ARBA00023157"/>
    </source>
</evidence>
<evidence type="ECO:0000313" key="20">
    <source>
        <dbReference type="Proteomes" id="UP000184330"/>
    </source>
</evidence>
<evidence type="ECO:0000256" key="17">
    <source>
        <dbReference type="SAM" id="SignalP"/>
    </source>
</evidence>
<evidence type="ECO:0000256" key="7">
    <source>
        <dbReference type="ARBA" id="ARBA00023002"/>
    </source>
</evidence>
<dbReference type="STRING" id="576137.A0A1L7WSS6"/>
<evidence type="ECO:0000256" key="1">
    <source>
        <dbReference type="ARBA" id="ARBA00001973"/>
    </source>
</evidence>
<evidence type="ECO:0000256" key="14">
    <source>
        <dbReference type="ARBA" id="ARBA00044502"/>
    </source>
</evidence>
<keyword evidence="12 16" id="KW-0119">Carbohydrate metabolism</keyword>
<dbReference type="GO" id="GO:0005576">
    <property type="term" value="C:extracellular region"/>
    <property type="evidence" value="ECO:0007669"/>
    <property type="project" value="UniProtKB-SubCell"/>
</dbReference>
<dbReference type="Pfam" id="PF00734">
    <property type="entry name" value="CBM_1"/>
    <property type="match status" value="1"/>
</dbReference>
<protein>
    <recommendedName>
        <fullName evidence="16">AA9 family lytic polysaccharide monooxygenase</fullName>
        <ecNumber evidence="16">1.14.99.56</ecNumber>
    </recommendedName>
    <alternativeName>
        <fullName evidence="16">Endo-beta-1,4-glucanase</fullName>
    </alternativeName>
    <alternativeName>
        <fullName evidence="16">Glycosyl hydrolase 61 family protein</fullName>
    </alternativeName>
</protein>
<comment type="cofactor">
    <cofactor evidence="1">
        <name>Cu(2+)</name>
        <dbReference type="ChEBI" id="CHEBI:29036"/>
    </cofactor>
</comment>
<comment type="subcellular location">
    <subcellularLocation>
        <location evidence="2 16">Secreted</location>
    </subcellularLocation>
</comment>
<evidence type="ECO:0000259" key="18">
    <source>
        <dbReference type="PROSITE" id="PS51164"/>
    </source>
</evidence>
<evidence type="ECO:0000313" key="19">
    <source>
        <dbReference type="EMBL" id="CZR55830.1"/>
    </source>
</evidence>
<dbReference type="GO" id="GO:0030248">
    <property type="term" value="F:cellulose binding"/>
    <property type="evidence" value="ECO:0007669"/>
    <property type="project" value="UniProtKB-UniRule"/>
</dbReference>
<dbReference type="CDD" id="cd21175">
    <property type="entry name" value="LPMO_AA9"/>
    <property type="match status" value="1"/>
</dbReference>
<keyword evidence="13 16" id="KW-0624">Polysaccharide degradation</keyword>
<evidence type="ECO:0000256" key="9">
    <source>
        <dbReference type="ARBA" id="ARBA00023033"/>
    </source>
</evidence>
<dbReference type="InterPro" id="IPR049892">
    <property type="entry name" value="AA9"/>
</dbReference>
<dbReference type="PROSITE" id="PS00562">
    <property type="entry name" value="CBM1_1"/>
    <property type="match status" value="1"/>
</dbReference>
<dbReference type="AlphaFoldDB" id="A0A1L7WSS6"/>
<reference evidence="19 20" key="1">
    <citation type="submission" date="2016-03" db="EMBL/GenBank/DDBJ databases">
        <authorList>
            <person name="Ploux O."/>
        </authorList>
    </citation>
    <scope>NUCLEOTIDE SEQUENCE [LARGE SCALE GENOMIC DNA]</scope>
    <source>
        <strain evidence="19 20">UAMH 11012</strain>
    </source>
</reference>
<dbReference type="GO" id="GO:0046872">
    <property type="term" value="F:metal ion binding"/>
    <property type="evidence" value="ECO:0007669"/>
    <property type="project" value="UniProtKB-KW"/>
</dbReference>
<sequence>MKHPTILALASFLSGASAHTIFTQLQSGGTLNPVSYGIRDPSYDGPITDVTTNDLACNGGPNPTTASPYVIDVKAGDTVQATWRHTLTSTAANDAVYVIDPSHLGPVMAYMKKVSNATTDVGYGSGWFKISQAGLNVATQDWATTDLIANTGIQNIQIPSCIENGQYLLRAEVIALHAASSYPGAQLYMECAQINVSGGTGTGTPSTVSLPGAYSGTDPGILINIYQTLTTYQIPGPTPFVCGTSQASSSAASSSVKASSTATTLATSTKTSSSSAAASATGAAAPLYGQCGGIGWTGATTCASGTCTASSVYYSQCLP</sequence>
<name>A0A1L7WSS6_9HELO</name>
<gene>
    <name evidence="19" type="ORF">PAC_05718</name>
</gene>
<evidence type="ECO:0000256" key="12">
    <source>
        <dbReference type="ARBA" id="ARBA00023277"/>
    </source>
</evidence>